<keyword evidence="9" id="KW-0732">Signal</keyword>
<evidence type="ECO:0000256" key="3">
    <source>
        <dbReference type="ARBA" id="ARBA00022676"/>
    </source>
</evidence>
<dbReference type="OrthoDB" id="6061442at2759"/>
<keyword evidence="5" id="KW-0812">Transmembrane</keyword>
<dbReference type="GO" id="GO:0016020">
    <property type="term" value="C:membrane"/>
    <property type="evidence" value="ECO:0007669"/>
    <property type="project" value="UniProtKB-SubCell"/>
</dbReference>
<evidence type="ECO:0000256" key="7">
    <source>
        <dbReference type="ARBA" id="ARBA00023136"/>
    </source>
</evidence>
<evidence type="ECO:0000256" key="4">
    <source>
        <dbReference type="ARBA" id="ARBA00022679"/>
    </source>
</evidence>
<dbReference type="GO" id="GO:0016757">
    <property type="term" value="F:glycosyltransferase activity"/>
    <property type="evidence" value="ECO:0007669"/>
    <property type="project" value="UniProtKB-UniRule"/>
</dbReference>
<dbReference type="PANTHER" id="PTHR21461">
    <property type="entry name" value="GLYCOSYLTRANSFERASE FAMILY 92 PROTEIN"/>
    <property type="match status" value="1"/>
</dbReference>
<evidence type="ECO:0000256" key="9">
    <source>
        <dbReference type="SAM" id="SignalP"/>
    </source>
</evidence>
<dbReference type="Pfam" id="PF01697">
    <property type="entry name" value="Glyco_transf_92"/>
    <property type="match status" value="1"/>
</dbReference>
<evidence type="ECO:0000256" key="2">
    <source>
        <dbReference type="ARBA" id="ARBA00007647"/>
    </source>
</evidence>
<evidence type="ECO:0000256" key="5">
    <source>
        <dbReference type="ARBA" id="ARBA00022692"/>
    </source>
</evidence>
<organism evidence="10 11">
    <name type="scientific">Owenia fusiformis</name>
    <name type="common">Polychaete worm</name>
    <dbReference type="NCBI Taxonomy" id="6347"/>
    <lineage>
        <taxon>Eukaryota</taxon>
        <taxon>Metazoa</taxon>
        <taxon>Spiralia</taxon>
        <taxon>Lophotrochozoa</taxon>
        <taxon>Annelida</taxon>
        <taxon>Polychaeta</taxon>
        <taxon>Sedentaria</taxon>
        <taxon>Canalipalpata</taxon>
        <taxon>Sabellida</taxon>
        <taxon>Oweniida</taxon>
        <taxon>Oweniidae</taxon>
        <taxon>Owenia</taxon>
    </lineage>
</organism>
<name>A0A8S4Q813_OWEFU</name>
<evidence type="ECO:0000256" key="8">
    <source>
        <dbReference type="RuleBase" id="RU366017"/>
    </source>
</evidence>
<evidence type="ECO:0000256" key="1">
    <source>
        <dbReference type="ARBA" id="ARBA00004167"/>
    </source>
</evidence>
<keyword evidence="4 8" id="KW-0808">Transferase</keyword>
<sequence>MRFSRWQILKMLLIIVMLIIYKTLDGLERPKDPDIPRQIAIEYDDDRNIEKRGNAIESEETDEDRNVIEGDGMKTNHRGKETIKVAPDLLRQTENVLQPNSNTHHHNISEERGKAKWLETLNWVKIKGDITVYLLAAFYDDRDTLKNNDREAAVRVIAVSESIDIQMMCHLHYDDRVVEVKAEIVQTSDLQQFAFQNKHFRSNIYSCMVLKQQNSNKSPKFVSIVAPWQKSPTTFLPIEMPGYQKPLYKFCGCQRHFGNLDPRLIIENFEYQKMFGVSKMFIYTTELYRIPAAVLEHYTKEGFVEVIEVPAKFENLPPSHYSANHIYIVQPPCYNHCIYRNMHKCEFMVINDPDEIIVPRRDPDYTTMLKNIDRNHNISEGYKTSYLFQNAFFYTHLPQNETEPSYVKSLRHQARMEVGYPDDSVKSFLRPSSCIGYQVHFCWTHTHESKGKVFVNEDFALNYHYRACHKIWERTEKGNRCEQFKNEYQIDTHMLRYKDRIVSAMKDQAHKIGLPLS</sequence>
<dbReference type="GO" id="GO:0005737">
    <property type="term" value="C:cytoplasm"/>
    <property type="evidence" value="ECO:0007669"/>
    <property type="project" value="TreeGrafter"/>
</dbReference>
<gene>
    <name evidence="10" type="ORF">OFUS_LOCUS25674</name>
</gene>
<dbReference type="PANTHER" id="PTHR21461:SF69">
    <property type="entry name" value="GLYCOSYLTRANSFERASE FAMILY 92 PROTEIN"/>
    <property type="match status" value="1"/>
</dbReference>
<protein>
    <recommendedName>
        <fullName evidence="8">Glycosyltransferase family 92 protein</fullName>
        <ecNumber evidence="8">2.4.1.-</ecNumber>
    </recommendedName>
</protein>
<proteinExistence type="inferred from homology"/>
<reference evidence="10" key="1">
    <citation type="submission" date="2022-03" db="EMBL/GenBank/DDBJ databases">
        <authorList>
            <person name="Martin C."/>
        </authorList>
    </citation>
    <scope>NUCLEOTIDE SEQUENCE</scope>
</reference>
<keyword evidence="11" id="KW-1185">Reference proteome</keyword>
<keyword evidence="3 8" id="KW-0328">Glycosyltransferase</keyword>
<comment type="similarity">
    <text evidence="2 8">Belongs to the glycosyltransferase 92 family.</text>
</comment>
<evidence type="ECO:0000256" key="6">
    <source>
        <dbReference type="ARBA" id="ARBA00022989"/>
    </source>
</evidence>
<accession>A0A8S4Q813</accession>
<dbReference type="Proteomes" id="UP000749559">
    <property type="component" value="Unassembled WGS sequence"/>
</dbReference>
<evidence type="ECO:0000313" key="11">
    <source>
        <dbReference type="Proteomes" id="UP000749559"/>
    </source>
</evidence>
<keyword evidence="7" id="KW-0472">Membrane</keyword>
<feature type="signal peptide" evidence="9">
    <location>
        <begin position="1"/>
        <end position="26"/>
    </location>
</feature>
<comment type="subcellular location">
    <subcellularLocation>
        <location evidence="1">Membrane</location>
        <topology evidence="1">Single-pass membrane protein</topology>
    </subcellularLocation>
</comment>
<dbReference type="InterPro" id="IPR008166">
    <property type="entry name" value="Glyco_transf_92"/>
</dbReference>
<dbReference type="AlphaFoldDB" id="A0A8S4Q813"/>
<keyword evidence="6" id="KW-1133">Transmembrane helix</keyword>
<evidence type="ECO:0000313" key="10">
    <source>
        <dbReference type="EMBL" id="CAH1801945.1"/>
    </source>
</evidence>
<dbReference type="EC" id="2.4.1.-" evidence="8"/>
<feature type="chain" id="PRO_5035728823" description="Glycosyltransferase family 92 protein" evidence="9">
    <location>
        <begin position="27"/>
        <end position="517"/>
    </location>
</feature>
<dbReference type="EMBL" id="CAIIXF020000012">
    <property type="protein sequence ID" value="CAH1801945.1"/>
    <property type="molecule type" value="Genomic_DNA"/>
</dbReference>
<comment type="caution">
    <text evidence="10">The sequence shown here is derived from an EMBL/GenBank/DDBJ whole genome shotgun (WGS) entry which is preliminary data.</text>
</comment>